<organism evidence="2 3">
    <name type="scientific">Pneumocystis murina (strain B123)</name>
    <name type="common">Mouse pneumocystis pneumonia agent</name>
    <name type="synonym">Pneumocystis carinii f. sp. muris</name>
    <dbReference type="NCBI Taxonomy" id="1069680"/>
    <lineage>
        <taxon>Eukaryota</taxon>
        <taxon>Fungi</taxon>
        <taxon>Dikarya</taxon>
        <taxon>Ascomycota</taxon>
        <taxon>Taphrinomycotina</taxon>
        <taxon>Pneumocystomycetes</taxon>
        <taxon>Pneumocystaceae</taxon>
        <taxon>Pneumocystis</taxon>
    </lineage>
</organism>
<feature type="compositionally biased region" description="Polar residues" evidence="1">
    <location>
        <begin position="698"/>
        <end position="716"/>
    </location>
</feature>
<keyword evidence="3" id="KW-1185">Reference proteome</keyword>
<dbReference type="HOGENOM" id="CLU_275959_0_0_1"/>
<name>M7NPY2_PNEMU</name>
<accession>M7NPY2</accession>
<proteinExistence type="predicted"/>
<dbReference type="Proteomes" id="UP000011958">
    <property type="component" value="Unassembled WGS sequence"/>
</dbReference>
<reference evidence="3" key="1">
    <citation type="journal article" date="2016" name="Nat. Commun.">
        <title>Genome analysis of three Pneumocystis species reveals adaptation mechanisms to life exclusively in mammalian hosts.</title>
        <authorList>
            <person name="Ma L."/>
            <person name="Chen Z."/>
            <person name="Huang D.W."/>
            <person name="Kutty G."/>
            <person name="Ishihara M."/>
            <person name="Wang H."/>
            <person name="Abouelleil A."/>
            <person name="Bishop L."/>
            <person name="Davey E."/>
            <person name="Deng R."/>
            <person name="Deng X."/>
            <person name="Fan L."/>
            <person name="Fantoni G."/>
            <person name="Fitzgerald M."/>
            <person name="Gogineni E."/>
            <person name="Goldberg J.M."/>
            <person name="Handley G."/>
            <person name="Hu X."/>
            <person name="Huber C."/>
            <person name="Jiao X."/>
            <person name="Jones K."/>
            <person name="Levin J.Z."/>
            <person name="Liu Y."/>
            <person name="Macdonald P."/>
            <person name="Melnikov A."/>
            <person name="Raley C."/>
            <person name="Sassi M."/>
            <person name="Sherman B.T."/>
            <person name="Song X."/>
            <person name="Sykes S."/>
            <person name="Tran B."/>
            <person name="Walsh L."/>
            <person name="Xia Y."/>
            <person name="Yang J."/>
            <person name="Young S."/>
            <person name="Zeng Q."/>
            <person name="Zheng X."/>
            <person name="Stephens R."/>
            <person name="Nusbaum C."/>
            <person name="Birren B.W."/>
            <person name="Azadi P."/>
            <person name="Lempicki R.A."/>
            <person name="Cuomo C.A."/>
            <person name="Kovacs J.A."/>
        </authorList>
    </citation>
    <scope>NUCLEOTIDE SEQUENCE [LARGE SCALE GENOMIC DNA]</scope>
    <source>
        <strain evidence="3">B123</strain>
    </source>
</reference>
<evidence type="ECO:0000256" key="1">
    <source>
        <dbReference type="SAM" id="MobiDB-lite"/>
    </source>
</evidence>
<feature type="region of interest" description="Disordered" evidence="1">
    <location>
        <begin position="698"/>
        <end position="727"/>
    </location>
</feature>
<dbReference type="EMBL" id="AFWA02000013">
    <property type="protein sequence ID" value="EMR09312.1"/>
    <property type="molecule type" value="Genomic_DNA"/>
</dbReference>
<evidence type="ECO:0000313" key="3">
    <source>
        <dbReference type="Proteomes" id="UP000011958"/>
    </source>
</evidence>
<dbReference type="OrthoDB" id="5411784at2759"/>
<gene>
    <name evidence="2" type="ORF">PNEG_02271</name>
</gene>
<evidence type="ECO:0000313" key="2">
    <source>
        <dbReference type="EMBL" id="EMR09312.1"/>
    </source>
</evidence>
<comment type="caution">
    <text evidence="2">The sequence shown here is derived from an EMBL/GenBank/DDBJ whole genome shotgun (WGS) entry which is preliminary data.</text>
</comment>
<sequence length="1173" mass="133421">MGPVVKTRLGKENNRFNAYFRVKKKAKEPTDENVGGLLKNTVGGVVAKIISTVNWTYMSLFGKTGSEEWLLNKESLKEEKSEDLEKKSDESMLSESRAPYFLGYTPQTVRIQHLKENQNQEGFKKEDVSNEFLINMNQEQSRSNIFAHDKKDFQKAQNPTCFKNDTVLDSYLGHGLEKNCSNVKTTKFLPCHLYSESRGFKKQQKKNFLNNYLTFDCVQLPKNSSTGILTAWREICRQEILLKNNMTELQLHKSKSMYMNKDIPVRNLNSNIHTRTFGTKFDNMAFNCFRKERKLIQIPERRKNYYNRFNNAKHNSVCGINNFKTNNIEDLRSSKENIKQRKTSENYGVSSLTDMQKAEISHRRSKSYSLLLSNTKKSFLQKEKSEDQSVNVMTKHQKAQAIEDKSLSYHSAQKSDDSGNIKNKSILESNKNSNSSLCESNSQNYSFFVNNQVKRKRPGYFSALEEDLEEMFGPYDDVDDTIILFKRRKNKDETNQIDYKELACGSQKRNLDYQQPYFRPRTPLLKNLVSVDTSKIQNSSIDDSEKSILSESSLKVKQTSNKGNNIGDFKLISEQKNCNFVFPIEKNNDEECKILKFNANTTCMTLKEDESDQKKKSGSDNFIIPKEQNLNTIKSQHSSDHTNNISFLSNIDKENYSLEKEIQKSIFNSNQQFAFDINIQKNSDSLNDEKMEIKTNPSIQSSSVKEIGTKSQNTAPSGPELQGFTSNSNKATDILKINNEKETASPEKTVSIFPVNMNEFQTFQDAAKNQVSAFKPADTVMEMDSPEKKELKFESQTSTLNFAMPISDTKNIFEFKKNESDSLNQKDIPKVEESLKLDDNKNTLEHKVITGDFPILENTKTDTNSSQILLEKPSISFPQNVEQKALSQSHDNNTKVLLESPFSTSKPFEFLPSQDANLFNSAENKPQTLAPFSFFGSLNNFSSQEKYSTQANTTNQEQKDIPSNDKSEFNFAQLNQPKPTNLELNQTSVTSFPLEQNKQPSLSTFSMASAPVFSFGSLDQPKKEFSFDQSASNTFFQNTPNNSSVFQFKGNKDKTSTHEFTFNLNNTPLSTSSTSSAPFIFGNSTTGSSNLQTAPSFNFGTNNSVTGNFSQFQPGQQQTQTTNMNFSFNQFQNTMLQDSNTPVSNPFAFTFGTPQSPVPGRKIAAPKSRLRRR</sequence>
<dbReference type="RefSeq" id="XP_007874262.1">
    <property type="nucleotide sequence ID" value="XM_007876071.1"/>
</dbReference>
<dbReference type="AlphaFoldDB" id="M7NPY2"/>
<dbReference type="VEuPathDB" id="FungiDB:PNEG_02271"/>
<dbReference type="GeneID" id="19895964"/>
<feature type="region of interest" description="Disordered" evidence="1">
    <location>
        <begin position="1153"/>
        <end position="1173"/>
    </location>
</feature>
<protein>
    <submittedName>
        <fullName evidence="2">Uncharacterized protein</fullName>
    </submittedName>
</protein>
<dbReference type="STRING" id="1069680.M7NPY2"/>